<sequence>QKQKQPTRGFKQIIAENASTVLFYRNITLAAGAFYNTFFFFFFYEHMCPLVMCMNILATMIYITCYHLMRYVSRPEYSMMTYQLVDPGHDLNMEGGIGENLKDIMIITSMTHLMALISNKFWLALLIIPVKGFYLFWVNILGPWFTVDELDNIEEEVKRQNTDQMKQNQ</sequence>
<dbReference type="InParanoid" id="A0A194QW94"/>
<comment type="subcellular location">
    <subcellularLocation>
        <location evidence="1">Endoplasmic reticulum membrane</location>
        <topology evidence="1">Multi-pass membrane protein</topology>
    </subcellularLocation>
</comment>
<dbReference type="GO" id="GO:0005773">
    <property type="term" value="C:vacuole"/>
    <property type="evidence" value="ECO:0007669"/>
    <property type="project" value="GOC"/>
</dbReference>
<feature type="non-terminal residue" evidence="9">
    <location>
        <position position="1"/>
    </location>
</feature>
<accession>A0A194QW94</accession>
<dbReference type="GO" id="GO:0006624">
    <property type="term" value="P:vacuolar protein processing"/>
    <property type="evidence" value="ECO:0007669"/>
    <property type="project" value="TreeGrafter"/>
</dbReference>
<evidence type="ECO:0000256" key="4">
    <source>
        <dbReference type="ARBA" id="ARBA00022692"/>
    </source>
</evidence>
<evidence type="ECO:0000256" key="3">
    <source>
        <dbReference type="ARBA" id="ARBA00015033"/>
    </source>
</evidence>
<keyword evidence="7 8" id="KW-0472">Membrane</keyword>
<dbReference type="EMBL" id="KQ461108">
    <property type="protein sequence ID" value="KPJ09235.1"/>
    <property type="molecule type" value="Genomic_DNA"/>
</dbReference>
<evidence type="ECO:0000256" key="8">
    <source>
        <dbReference type="SAM" id="Phobius"/>
    </source>
</evidence>
<name>A0A194QW94_PAPMA</name>
<feature type="transmembrane region" description="Helical" evidence="8">
    <location>
        <begin position="21"/>
        <end position="43"/>
    </location>
</feature>
<dbReference type="PANTHER" id="PTHR13505">
    <property type="entry name" value="TRANSMEMBRANE PROTEIN 208"/>
    <property type="match status" value="1"/>
</dbReference>
<evidence type="ECO:0000256" key="1">
    <source>
        <dbReference type="ARBA" id="ARBA00004477"/>
    </source>
</evidence>
<feature type="transmembrane region" description="Helical" evidence="8">
    <location>
        <begin position="121"/>
        <end position="140"/>
    </location>
</feature>
<evidence type="ECO:0000313" key="9">
    <source>
        <dbReference type="EMBL" id="KPJ09235.1"/>
    </source>
</evidence>
<organism evidence="9 10">
    <name type="scientific">Papilio machaon</name>
    <name type="common">Old World swallowtail butterfly</name>
    <dbReference type="NCBI Taxonomy" id="76193"/>
    <lineage>
        <taxon>Eukaryota</taxon>
        <taxon>Metazoa</taxon>
        <taxon>Ecdysozoa</taxon>
        <taxon>Arthropoda</taxon>
        <taxon>Hexapoda</taxon>
        <taxon>Insecta</taxon>
        <taxon>Pterygota</taxon>
        <taxon>Neoptera</taxon>
        <taxon>Endopterygota</taxon>
        <taxon>Lepidoptera</taxon>
        <taxon>Glossata</taxon>
        <taxon>Ditrysia</taxon>
        <taxon>Papilionoidea</taxon>
        <taxon>Papilionidae</taxon>
        <taxon>Papilioninae</taxon>
        <taxon>Papilio</taxon>
    </lineage>
</organism>
<evidence type="ECO:0000313" key="10">
    <source>
        <dbReference type="Proteomes" id="UP000053240"/>
    </source>
</evidence>
<evidence type="ECO:0000256" key="6">
    <source>
        <dbReference type="ARBA" id="ARBA00022989"/>
    </source>
</evidence>
<dbReference type="AlphaFoldDB" id="A0A194QW94"/>
<protein>
    <recommendedName>
        <fullName evidence="3">Transmembrane protein 208</fullName>
    </recommendedName>
</protein>
<proteinExistence type="inferred from homology"/>
<dbReference type="Proteomes" id="UP000053240">
    <property type="component" value="Unassembled WGS sequence"/>
</dbReference>
<dbReference type="Pfam" id="PF05620">
    <property type="entry name" value="TMEM208_SND2"/>
    <property type="match status" value="1"/>
</dbReference>
<keyword evidence="4 8" id="KW-0812">Transmembrane</keyword>
<keyword evidence="6 8" id="KW-1133">Transmembrane helix</keyword>
<dbReference type="PANTHER" id="PTHR13505:SF7">
    <property type="entry name" value="TRANSMEMBRANE PROTEIN 208"/>
    <property type="match status" value="1"/>
</dbReference>
<dbReference type="STRING" id="76193.A0A194QW94"/>
<feature type="transmembrane region" description="Helical" evidence="8">
    <location>
        <begin position="49"/>
        <end position="69"/>
    </location>
</feature>
<comment type="similarity">
    <text evidence="2">Belongs to the TMEM208 family.</text>
</comment>
<keyword evidence="10" id="KW-1185">Reference proteome</keyword>
<evidence type="ECO:0000256" key="7">
    <source>
        <dbReference type="ARBA" id="ARBA00023136"/>
    </source>
</evidence>
<gene>
    <name evidence="9" type="ORF">RR48_15376</name>
</gene>
<evidence type="ECO:0000256" key="2">
    <source>
        <dbReference type="ARBA" id="ARBA00009950"/>
    </source>
</evidence>
<keyword evidence="5" id="KW-0256">Endoplasmic reticulum</keyword>
<evidence type="ECO:0000256" key="5">
    <source>
        <dbReference type="ARBA" id="ARBA00022824"/>
    </source>
</evidence>
<reference evidence="9 10" key="1">
    <citation type="journal article" date="2015" name="Nat. Commun.">
        <title>Outbred genome sequencing and CRISPR/Cas9 gene editing in butterflies.</title>
        <authorList>
            <person name="Li X."/>
            <person name="Fan D."/>
            <person name="Zhang W."/>
            <person name="Liu G."/>
            <person name="Zhang L."/>
            <person name="Zhao L."/>
            <person name="Fang X."/>
            <person name="Chen L."/>
            <person name="Dong Y."/>
            <person name="Chen Y."/>
            <person name="Ding Y."/>
            <person name="Zhao R."/>
            <person name="Feng M."/>
            <person name="Zhu Y."/>
            <person name="Feng Y."/>
            <person name="Jiang X."/>
            <person name="Zhu D."/>
            <person name="Xiang H."/>
            <person name="Feng X."/>
            <person name="Li S."/>
            <person name="Wang J."/>
            <person name="Zhang G."/>
            <person name="Kronforst M.R."/>
            <person name="Wang W."/>
        </authorList>
    </citation>
    <scope>NUCLEOTIDE SEQUENCE [LARGE SCALE GENOMIC DNA]</scope>
    <source>
        <strain evidence="9">Ya'a_city_454_Pm</strain>
        <tissue evidence="9">Whole body</tissue>
    </source>
</reference>
<dbReference type="GO" id="GO:0005789">
    <property type="term" value="C:endoplasmic reticulum membrane"/>
    <property type="evidence" value="ECO:0007669"/>
    <property type="project" value="UniProtKB-SubCell"/>
</dbReference>
<dbReference type="InterPro" id="IPR008506">
    <property type="entry name" value="SND2/TMEM208"/>
</dbReference>